<gene>
    <name evidence="3" type="ordered locus">Sterm_0495</name>
</gene>
<dbReference type="SUPFAM" id="SSF52218">
    <property type="entry name" value="Flavoproteins"/>
    <property type="match status" value="1"/>
</dbReference>
<dbReference type="PROSITE" id="PS51257">
    <property type="entry name" value="PROKAR_LIPOPROTEIN"/>
    <property type="match status" value="1"/>
</dbReference>
<dbReference type="STRING" id="526218.Sterm_0495"/>
<dbReference type="EMBL" id="CP001739">
    <property type="protein sequence ID" value="ACZ07370.1"/>
    <property type="molecule type" value="Genomic_DNA"/>
</dbReference>
<dbReference type="GO" id="GO:0009055">
    <property type="term" value="F:electron transfer activity"/>
    <property type="evidence" value="ECO:0007669"/>
    <property type="project" value="InterPro"/>
</dbReference>
<dbReference type="GO" id="GO:0010181">
    <property type="term" value="F:FMN binding"/>
    <property type="evidence" value="ECO:0007669"/>
    <property type="project" value="InterPro"/>
</dbReference>
<evidence type="ECO:0000313" key="4">
    <source>
        <dbReference type="Proteomes" id="UP000000845"/>
    </source>
</evidence>
<dbReference type="Gene3D" id="3.40.50.360">
    <property type="match status" value="1"/>
</dbReference>
<proteinExistence type="predicted"/>
<dbReference type="PROSITE" id="PS00201">
    <property type="entry name" value="FLAVODOXIN"/>
    <property type="match status" value="1"/>
</dbReference>
<evidence type="ECO:0000259" key="2">
    <source>
        <dbReference type="PROSITE" id="PS50902"/>
    </source>
</evidence>
<dbReference type="Pfam" id="PF12682">
    <property type="entry name" value="Flavodoxin_4"/>
    <property type="match status" value="1"/>
</dbReference>
<evidence type="ECO:0000313" key="3">
    <source>
        <dbReference type="EMBL" id="ACZ07370.1"/>
    </source>
</evidence>
<dbReference type="AlphaFoldDB" id="D1AMZ4"/>
<evidence type="ECO:0000256" key="1">
    <source>
        <dbReference type="SAM" id="SignalP"/>
    </source>
</evidence>
<dbReference type="InterPro" id="IPR008254">
    <property type="entry name" value="Flavodoxin/NO_synth"/>
</dbReference>
<dbReference type="eggNOG" id="COG0716">
    <property type="taxonomic scope" value="Bacteria"/>
</dbReference>
<accession>D1AMZ4</accession>
<dbReference type="PANTHER" id="PTHR39201:SF1">
    <property type="entry name" value="FLAVODOXIN-LIKE DOMAIN-CONTAINING PROTEIN"/>
    <property type="match status" value="1"/>
</dbReference>
<keyword evidence="4" id="KW-1185">Reference proteome</keyword>
<dbReference type="PANTHER" id="PTHR39201">
    <property type="entry name" value="EXPORTED PROTEIN-RELATED"/>
    <property type="match status" value="1"/>
</dbReference>
<feature type="domain" description="Flavodoxin-like" evidence="2">
    <location>
        <begin position="36"/>
        <end position="191"/>
    </location>
</feature>
<feature type="signal peptide" evidence="1">
    <location>
        <begin position="1"/>
        <end position="22"/>
    </location>
</feature>
<dbReference type="PROSITE" id="PS50902">
    <property type="entry name" value="FLAVODOXIN_LIKE"/>
    <property type="match status" value="1"/>
</dbReference>
<dbReference type="RefSeq" id="WP_012859968.1">
    <property type="nucleotide sequence ID" value="NC_013517.1"/>
</dbReference>
<name>D1AMZ4_SEBTE</name>
<keyword evidence="1" id="KW-0732">Signal</keyword>
<feature type="chain" id="PRO_5003020887" description="Flavodoxin-like domain-containing protein" evidence="1">
    <location>
        <begin position="23"/>
        <end position="193"/>
    </location>
</feature>
<organism evidence="3 4">
    <name type="scientific">Sebaldella termitidis (strain ATCC 33386 / NCTC 11300)</name>
    <dbReference type="NCBI Taxonomy" id="526218"/>
    <lineage>
        <taxon>Bacteria</taxon>
        <taxon>Fusobacteriati</taxon>
        <taxon>Fusobacteriota</taxon>
        <taxon>Fusobacteriia</taxon>
        <taxon>Fusobacteriales</taxon>
        <taxon>Leptotrichiaceae</taxon>
        <taxon>Sebaldella</taxon>
    </lineage>
</organism>
<reference evidence="3 4" key="2">
    <citation type="journal article" date="2010" name="Stand. Genomic Sci.">
        <title>Complete genome sequence of Sebaldella termitidis type strain (NCTC 11300).</title>
        <authorList>
            <person name="Harmon-Smith M."/>
            <person name="Celia L."/>
            <person name="Chertkov O."/>
            <person name="Lapidus A."/>
            <person name="Copeland A."/>
            <person name="Glavina Del Rio T."/>
            <person name="Nolan M."/>
            <person name="Lucas S."/>
            <person name="Tice H."/>
            <person name="Cheng J.F."/>
            <person name="Han C."/>
            <person name="Detter J.C."/>
            <person name="Bruce D."/>
            <person name="Goodwin L."/>
            <person name="Pitluck S."/>
            <person name="Pati A."/>
            <person name="Liolios K."/>
            <person name="Ivanova N."/>
            <person name="Mavromatis K."/>
            <person name="Mikhailova N."/>
            <person name="Chen A."/>
            <person name="Palaniappan K."/>
            <person name="Land M."/>
            <person name="Hauser L."/>
            <person name="Chang Y.J."/>
            <person name="Jeffries C.D."/>
            <person name="Brettin T."/>
            <person name="Goker M."/>
            <person name="Beck B."/>
            <person name="Bristow J."/>
            <person name="Eisen J.A."/>
            <person name="Markowitz V."/>
            <person name="Hugenholtz P."/>
            <person name="Kyrpides N.C."/>
            <person name="Klenk H.P."/>
            <person name="Chen F."/>
        </authorList>
    </citation>
    <scope>NUCLEOTIDE SEQUENCE [LARGE SCALE GENOMIC DNA]</scope>
    <source>
        <strain evidence="4">ATCC 33386 / NCTC 11300</strain>
    </source>
</reference>
<sequence length="193" mass="21454">MKKIAKIFLCVLFISISMISCSQGNKGGKISNTNKTLIIYYSASGTTEKVAKELQRKTKGDIYFIKTNMPYSTDQEVLGKEMALERENGNIRELSGELPDLSNYDLILIGGPVWSGEPSNPIQKYLSITDFNGKKVAGFWTAYGEPGDYANVFKKLVKNVELHEGLSLINTDVSNEKELESKINTWLSTLGIL</sequence>
<dbReference type="InterPro" id="IPR001226">
    <property type="entry name" value="Flavodoxin_CS"/>
</dbReference>
<dbReference type="InterPro" id="IPR029039">
    <property type="entry name" value="Flavoprotein-like_sf"/>
</dbReference>
<dbReference type="KEGG" id="str:Sterm_0495"/>
<dbReference type="Proteomes" id="UP000000845">
    <property type="component" value="Chromosome"/>
</dbReference>
<reference evidence="4" key="1">
    <citation type="submission" date="2009-09" db="EMBL/GenBank/DDBJ databases">
        <title>The complete chromosome of Sebaldella termitidis ATCC 33386.</title>
        <authorList>
            <consortium name="US DOE Joint Genome Institute (JGI-PGF)"/>
            <person name="Lucas S."/>
            <person name="Copeland A."/>
            <person name="Lapidus A."/>
            <person name="Glavina del Rio T."/>
            <person name="Dalin E."/>
            <person name="Tice H."/>
            <person name="Bruce D."/>
            <person name="Goodwin L."/>
            <person name="Pitluck S."/>
            <person name="Kyrpides N."/>
            <person name="Mavromatis K."/>
            <person name="Ivanova N."/>
            <person name="Mikhailova N."/>
            <person name="Sims D."/>
            <person name="Meincke L."/>
            <person name="Brettin T."/>
            <person name="Detter J.C."/>
            <person name="Han C."/>
            <person name="Larimer F."/>
            <person name="Land M."/>
            <person name="Hauser L."/>
            <person name="Markowitz V."/>
            <person name="Cheng J.F."/>
            <person name="Hugenholtz P."/>
            <person name="Woyke T."/>
            <person name="Wu D."/>
            <person name="Eisen J.A."/>
        </authorList>
    </citation>
    <scope>NUCLEOTIDE SEQUENCE [LARGE SCALE GENOMIC DNA]</scope>
    <source>
        <strain evidence="4">ATCC 33386 / NCTC 11300</strain>
    </source>
</reference>
<protein>
    <recommendedName>
        <fullName evidence="2">Flavodoxin-like domain-containing protein</fullName>
    </recommendedName>
</protein>
<dbReference type="HOGENOM" id="CLU_068890_4_1_0"/>